<sequence>MSTLQNGTLFNSCNHSYRQKTEWSAFDIMGNYFVSTRKRWSECRICGKQNVLSPKERETYGILEFSGNIKDLLNEEEQLVAVYLLSELLKGNNNKRWEPLKKKLLQNYPYDIVDSAMETLHEHSLIIYKEEKVSLGWKIKQIKYNEKYLHDIRELVGWTPPDIPIWMSSPFPSLPLPKTTNGKKLHKLLIEQKQLFFQSNQAKIVDVVGNVIVSSSSSVKGYFKFIRILYALYENAEQHRKEYWKTFSQRVFGDTKSIQSNDKKRIQQYFGESLEEYGIIEERSEVVLSGEFTWVYEGHIGTSLAFKDYTAFPRDMINMIKVTSWVPPSMLIIENSALYFSIAKSKLLHKREWSIILGNGFISLQEMSIVYQACKLGLKEVFIWPDLDPYGLQIAQDICRKLNGQDVSVYLFGYTVEWFEQVGVYKPLESYDIDKIGNLLSQGFLHEKISTVLKRMREEGKKAEQEILFPQLSKSDFNQRLIRESIPFT</sequence>
<comment type="caution">
    <text evidence="1">The sequence shown here is derived from an EMBL/GenBank/DDBJ whole genome shotgun (WGS) entry which is preliminary data.</text>
</comment>
<dbReference type="Proteomes" id="UP001596505">
    <property type="component" value="Unassembled WGS sequence"/>
</dbReference>
<name>A0ABW2Q220_9BACL</name>
<reference evidence="2" key="1">
    <citation type="journal article" date="2019" name="Int. J. Syst. Evol. Microbiol.">
        <title>The Global Catalogue of Microorganisms (GCM) 10K type strain sequencing project: providing services to taxonomists for standard genome sequencing and annotation.</title>
        <authorList>
            <consortium name="The Broad Institute Genomics Platform"/>
            <consortium name="The Broad Institute Genome Sequencing Center for Infectious Disease"/>
            <person name="Wu L."/>
            <person name="Ma J."/>
        </authorList>
    </citation>
    <scope>NUCLEOTIDE SEQUENCE [LARGE SCALE GENOMIC DNA]</scope>
    <source>
        <strain evidence="2">CGMCC 1.16305</strain>
    </source>
</reference>
<dbReference type="EMBL" id="JBHTCO010000034">
    <property type="protein sequence ID" value="MFC7394611.1"/>
    <property type="molecule type" value="Genomic_DNA"/>
</dbReference>
<keyword evidence="2" id="KW-1185">Reference proteome</keyword>
<dbReference type="SUPFAM" id="SSF56726">
    <property type="entry name" value="DNA topoisomerase IV, alpha subunit"/>
    <property type="match status" value="1"/>
</dbReference>
<proteinExistence type="predicted"/>
<gene>
    <name evidence="1" type="ORF">ACFQRG_16935</name>
</gene>
<dbReference type="InterPro" id="IPR036078">
    <property type="entry name" value="Spo11/TopoVI_A_sf"/>
</dbReference>
<evidence type="ECO:0000313" key="1">
    <source>
        <dbReference type="EMBL" id="MFC7394611.1"/>
    </source>
</evidence>
<accession>A0ABW2Q220</accession>
<protein>
    <recommendedName>
        <fullName evidence="3">Wadjet protein JetD C-terminal domain-containing protein</fullName>
    </recommendedName>
</protein>
<evidence type="ECO:0008006" key="3">
    <source>
        <dbReference type="Google" id="ProtNLM"/>
    </source>
</evidence>
<organism evidence="1 2">
    <name type="scientific">Scopulibacillus cellulosilyticus</name>
    <dbReference type="NCBI Taxonomy" id="2665665"/>
    <lineage>
        <taxon>Bacteria</taxon>
        <taxon>Bacillati</taxon>
        <taxon>Bacillota</taxon>
        <taxon>Bacilli</taxon>
        <taxon>Bacillales</taxon>
        <taxon>Sporolactobacillaceae</taxon>
        <taxon>Scopulibacillus</taxon>
    </lineage>
</organism>
<evidence type="ECO:0000313" key="2">
    <source>
        <dbReference type="Proteomes" id="UP001596505"/>
    </source>
</evidence>
<dbReference type="Gene3D" id="3.40.1360.10">
    <property type="match status" value="1"/>
</dbReference>